<dbReference type="InterPro" id="IPR011033">
    <property type="entry name" value="PRC_barrel-like_sf"/>
</dbReference>
<feature type="domain" description="Ribosome maturation factor RimM PRC barrel" evidence="8">
    <location>
        <begin position="104"/>
        <end position="172"/>
    </location>
</feature>
<comment type="caution">
    <text evidence="9">The sequence shown here is derived from an EMBL/GenBank/DDBJ whole genome shotgun (WGS) entry which is preliminary data.</text>
</comment>
<dbReference type="InterPro" id="IPR056792">
    <property type="entry name" value="PRC_RimM"/>
</dbReference>
<name>A0A6B0TQ80_9RHOB</name>
<dbReference type="SUPFAM" id="SSF50346">
    <property type="entry name" value="PRC-barrel domain"/>
    <property type="match status" value="1"/>
</dbReference>
<dbReference type="SUPFAM" id="SSF50447">
    <property type="entry name" value="Translation proteins"/>
    <property type="match status" value="1"/>
</dbReference>
<organism evidence="9 10">
    <name type="scientific">Oceanomicrobium pacificus</name>
    <dbReference type="NCBI Taxonomy" id="2692916"/>
    <lineage>
        <taxon>Bacteria</taxon>
        <taxon>Pseudomonadati</taxon>
        <taxon>Pseudomonadota</taxon>
        <taxon>Alphaproteobacteria</taxon>
        <taxon>Rhodobacterales</taxon>
        <taxon>Paracoccaceae</taxon>
        <taxon>Oceanomicrobium</taxon>
    </lineage>
</organism>
<keyword evidence="1 5" id="KW-0963">Cytoplasm</keyword>
<comment type="subcellular location">
    <subcellularLocation>
        <location evidence="5">Cytoplasm</location>
    </subcellularLocation>
</comment>
<dbReference type="Pfam" id="PF24986">
    <property type="entry name" value="PRC_RimM"/>
    <property type="match status" value="1"/>
</dbReference>
<comment type="similarity">
    <text evidence="5">Belongs to the RimM family.</text>
</comment>
<evidence type="ECO:0000256" key="2">
    <source>
        <dbReference type="ARBA" id="ARBA00022517"/>
    </source>
</evidence>
<evidence type="ECO:0000313" key="10">
    <source>
        <dbReference type="Proteomes" id="UP000436016"/>
    </source>
</evidence>
<dbReference type="EMBL" id="WUWG01000008">
    <property type="protein sequence ID" value="MXU66830.1"/>
    <property type="molecule type" value="Genomic_DNA"/>
</dbReference>
<dbReference type="GO" id="GO:0006364">
    <property type="term" value="P:rRNA processing"/>
    <property type="evidence" value="ECO:0007669"/>
    <property type="project" value="UniProtKB-UniRule"/>
</dbReference>
<dbReference type="Proteomes" id="UP000436016">
    <property type="component" value="Unassembled WGS sequence"/>
</dbReference>
<keyword evidence="2 5" id="KW-0690">Ribosome biogenesis</keyword>
<reference evidence="9 10" key="1">
    <citation type="submission" date="2019-12" db="EMBL/GenBank/DDBJ databases">
        <title>Strain KN286 was isolated from seawater, which was collected from Caroline Seamount in the tropical western Pacific.</title>
        <authorList>
            <person name="Wang Q."/>
        </authorList>
    </citation>
    <scope>NUCLEOTIDE SEQUENCE [LARGE SCALE GENOMIC DNA]</scope>
    <source>
        <strain evidence="9 10">KN286</strain>
    </source>
</reference>
<dbReference type="Gene3D" id="2.30.30.240">
    <property type="entry name" value="PRC-barrel domain"/>
    <property type="match status" value="1"/>
</dbReference>
<evidence type="ECO:0000259" key="8">
    <source>
        <dbReference type="Pfam" id="PF24986"/>
    </source>
</evidence>
<proteinExistence type="inferred from homology"/>
<evidence type="ECO:0000256" key="1">
    <source>
        <dbReference type="ARBA" id="ARBA00022490"/>
    </source>
</evidence>
<dbReference type="AlphaFoldDB" id="A0A6B0TQ80"/>
<dbReference type="GO" id="GO:0005737">
    <property type="term" value="C:cytoplasm"/>
    <property type="evidence" value="ECO:0007669"/>
    <property type="project" value="UniProtKB-SubCell"/>
</dbReference>
<evidence type="ECO:0000313" key="9">
    <source>
        <dbReference type="EMBL" id="MXU66830.1"/>
    </source>
</evidence>
<evidence type="ECO:0000256" key="5">
    <source>
        <dbReference type="HAMAP-Rule" id="MF_00014"/>
    </source>
</evidence>
<dbReference type="InterPro" id="IPR009000">
    <property type="entry name" value="Transl_B-barrel_sf"/>
</dbReference>
<feature type="region of interest" description="Disordered" evidence="6">
    <location>
        <begin position="165"/>
        <end position="198"/>
    </location>
</feature>
<dbReference type="GO" id="GO:0043022">
    <property type="term" value="F:ribosome binding"/>
    <property type="evidence" value="ECO:0007669"/>
    <property type="project" value="InterPro"/>
</dbReference>
<dbReference type="GO" id="GO:0042274">
    <property type="term" value="P:ribosomal small subunit biogenesis"/>
    <property type="evidence" value="ECO:0007669"/>
    <property type="project" value="UniProtKB-UniRule"/>
</dbReference>
<dbReference type="NCBIfam" id="TIGR02273">
    <property type="entry name" value="16S_RimM"/>
    <property type="match status" value="1"/>
</dbReference>
<dbReference type="InterPro" id="IPR011961">
    <property type="entry name" value="RimM"/>
</dbReference>
<dbReference type="InterPro" id="IPR002676">
    <property type="entry name" value="RimM_N"/>
</dbReference>
<dbReference type="HAMAP" id="MF_00014">
    <property type="entry name" value="Ribosome_mat_RimM"/>
    <property type="match status" value="1"/>
</dbReference>
<keyword evidence="3 5" id="KW-0698">rRNA processing</keyword>
<evidence type="ECO:0000256" key="6">
    <source>
        <dbReference type="SAM" id="MobiDB-lite"/>
    </source>
</evidence>
<dbReference type="GO" id="GO:0005840">
    <property type="term" value="C:ribosome"/>
    <property type="evidence" value="ECO:0007669"/>
    <property type="project" value="InterPro"/>
</dbReference>
<comment type="domain">
    <text evidence="5">The PRC barrel domain binds ribosomal protein uS19.</text>
</comment>
<sequence>MNAKTGPNDRICVGAIAGAFGVRGEVRLKSFCAEPAAIADYAPLTTEDGSRRFSVRLVRPVKSAFAARLGGVSTREEAEALKGTRLYAERSALPALPDDEFYHSDLIGLEVVDSGGERLGRVRAIHDHGAGDLLEVFGPGLRTTLLLPFTREVVPTVDLTAGRIIADPPEGLKPGEGEDDAPDGADGGARTPSRSKGR</sequence>
<accession>A0A6B0TQ80</accession>
<comment type="function">
    <text evidence="5">An accessory protein needed during the final step in the assembly of 30S ribosomal subunit, possibly for assembly of the head region. Essential for efficient processing of 16S rRNA. May be needed both before and after RbfA during the maturation of 16S rRNA. It has affinity for free ribosomal 30S subunits but not for 70S ribosomes.</text>
</comment>
<dbReference type="Pfam" id="PF01782">
    <property type="entry name" value="RimM"/>
    <property type="match status" value="1"/>
</dbReference>
<keyword evidence="10" id="KW-1185">Reference proteome</keyword>
<evidence type="ECO:0000259" key="7">
    <source>
        <dbReference type="Pfam" id="PF01782"/>
    </source>
</evidence>
<dbReference type="RefSeq" id="WP_160856497.1">
    <property type="nucleotide sequence ID" value="NZ_WUWG01000008.1"/>
</dbReference>
<comment type="subunit">
    <text evidence="5">Binds ribosomal protein uS19.</text>
</comment>
<protein>
    <recommendedName>
        <fullName evidence="5">Ribosome maturation factor RimM</fullName>
    </recommendedName>
</protein>
<dbReference type="Gene3D" id="2.40.30.60">
    <property type="entry name" value="RimM"/>
    <property type="match status" value="1"/>
</dbReference>
<feature type="domain" description="RimM N-terminal" evidence="7">
    <location>
        <begin position="12"/>
        <end position="91"/>
    </location>
</feature>
<gene>
    <name evidence="5 9" type="primary">rimM</name>
    <name evidence="9" type="ORF">GSH16_15375</name>
</gene>
<evidence type="ECO:0000256" key="4">
    <source>
        <dbReference type="ARBA" id="ARBA00023186"/>
    </source>
</evidence>
<keyword evidence="4 5" id="KW-0143">Chaperone</keyword>
<dbReference type="InterPro" id="IPR036976">
    <property type="entry name" value="RimM_N_sf"/>
</dbReference>
<dbReference type="PANTHER" id="PTHR33692:SF1">
    <property type="entry name" value="RIBOSOME MATURATION FACTOR RIMM"/>
    <property type="match status" value="1"/>
</dbReference>
<dbReference type="PANTHER" id="PTHR33692">
    <property type="entry name" value="RIBOSOME MATURATION FACTOR RIMM"/>
    <property type="match status" value="1"/>
</dbReference>
<evidence type="ECO:0000256" key="3">
    <source>
        <dbReference type="ARBA" id="ARBA00022552"/>
    </source>
</evidence>